<evidence type="ECO:0000256" key="11">
    <source>
        <dbReference type="PIRSR" id="PIRSR038927-1"/>
    </source>
</evidence>
<keyword evidence="4 10" id="KW-0575">Peroxidase</keyword>
<dbReference type="EC" id="1.11.1.6" evidence="3 10"/>
<dbReference type="InterPro" id="IPR020835">
    <property type="entry name" value="Catalase_sf"/>
</dbReference>
<evidence type="ECO:0000256" key="6">
    <source>
        <dbReference type="ARBA" id="ARBA00022723"/>
    </source>
</evidence>
<dbReference type="FunFam" id="2.40.180.10:FF:000003">
    <property type="entry name" value="Catalase"/>
    <property type="match status" value="1"/>
</dbReference>
<comment type="catalytic activity">
    <reaction evidence="10 14">
        <text>2 H2O2 = O2 + 2 H2O</text>
        <dbReference type="Rhea" id="RHEA:20309"/>
        <dbReference type="ChEBI" id="CHEBI:15377"/>
        <dbReference type="ChEBI" id="CHEBI:15379"/>
        <dbReference type="ChEBI" id="CHEBI:16240"/>
        <dbReference type="EC" id="1.11.1.6"/>
    </reaction>
</comment>
<feature type="region of interest" description="Disordered" evidence="15">
    <location>
        <begin position="1"/>
        <end position="44"/>
    </location>
</feature>
<sequence length="746" mass="80124">MTGKPKKAVATDKAPAKKTAPAKKAAVKEPVAAVEPPSVETDNPKDVQLDAYRVGSADAVMTTDQGIGVEDTDNALRAGPRGPNLLEDFHLREKITRFDHERIPERVVHARGSGAHGYFQPYGDEMSRYTAAAFLTDPAVRTPVFVRFSTVQGSRGSTDTARDVRGFAVKFYTEQGNFDLVGNNMPVFFIQDGIKFPDIIHAVKPEPHNEIPQAASAHDTFWDFVSLQPETMHHLIWVMSDRALPRSYRTMQGFGVHTFRFVAADGTATFVKFHWKPLAGVHSLVWDEAQKISGKDPDFHRRDLWESIESGAFPEYELGVQLIAEADEFAFDDLDLLDPTKLVPEEVVPVVPVGKLTLNRNPDNFFAETEQVAFLVSNVVPGIDFTNDPLLQARLFSYLDTQLTRLGGPNFAQLPINRPVAPVHNHQQDGFHQHGIRVGQANYHPNSLGGGFPAVAGAGGGAFVHRPDQVDGVKARKRAETFADHYGQATLFWNSMSAWEKEHIVAAYRFELGKVTAMHIRTLMVDHLNRIDHTLAVSVAAGIGVAAPKAAKPAHARLSPALSQLSQPGAGIVGRKVAILVAPGVDAGAVIGVRDALTAQGAVVELLAPVDGAVEAADGKALPVDRAMNTVASVLYDAVVVGGGGEAVDVLVADGVAVHFVAEAYKHAKPLGVLGAGERLAQAARLPVFGESDRQGAPASKPIAGALDGVVFLAEGAKKVNAFVGDLVVAIEAHRHYDRPVDGIAA</sequence>
<evidence type="ECO:0000256" key="4">
    <source>
        <dbReference type="ARBA" id="ARBA00022559"/>
    </source>
</evidence>
<evidence type="ECO:0000313" key="18">
    <source>
        <dbReference type="Proteomes" id="UP000587527"/>
    </source>
</evidence>
<dbReference type="GO" id="GO:0006979">
    <property type="term" value="P:response to oxidative stress"/>
    <property type="evidence" value="ECO:0007669"/>
    <property type="project" value="InterPro"/>
</dbReference>
<dbReference type="GO" id="GO:0042744">
    <property type="term" value="P:hydrogen peroxide catabolic process"/>
    <property type="evidence" value="ECO:0007669"/>
    <property type="project" value="UniProtKB-UniRule"/>
</dbReference>
<evidence type="ECO:0000256" key="14">
    <source>
        <dbReference type="RuleBase" id="RU000498"/>
    </source>
</evidence>
<keyword evidence="8 10" id="KW-0408">Iron</keyword>
<dbReference type="InterPro" id="IPR010582">
    <property type="entry name" value="Catalase_immune_responsive"/>
</dbReference>
<dbReference type="Pfam" id="PF06628">
    <property type="entry name" value="Catalase-rel"/>
    <property type="match status" value="1"/>
</dbReference>
<keyword evidence="5 10" id="KW-0349">Heme</keyword>
<keyword evidence="6 10" id="KW-0479">Metal-binding</keyword>
<dbReference type="PRINTS" id="PR00067">
    <property type="entry name" value="CATALASE"/>
</dbReference>
<dbReference type="SUPFAM" id="SSF56634">
    <property type="entry name" value="Heme-dependent catalase-like"/>
    <property type="match status" value="1"/>
</dbReference>
<feature type="binding site" evidence="13">
    <location>
        <position position="106"/>
    </location>
    <ligand>
        <name>heme</name>
        <dbReference type="ChEBI" id="CHEBI:30413"/>
    </ligand>
</feature>
<accession>A0A841C321</accession>
<dbReference type="Pfam" id="PF00199">
    <property type="entry name" value="Catalase"/>
    <property type="match status" value="1"/>
</dbReference>
<dbReference type="PIRSF" id="PIRSF038927">
    <property type="entry name" value="Catalase_clade2"/>
    <property type="match status" value="1"/>
</dbReference>
<evidence type="ECO:0000256" key="9">
    <source>
        <dbReference type="ARBA" id="ARBA00023324"/>
    </source>
</evidence>
<dbReference type="CDD" id="cd03132">
    <property type="entry name" value="GATase1_catalase"/>
    <property type="match status" value="1"/>
</dbReference>
<dbReference type="GO" id="GO:0046872">
    <property type="term" value="F:metal ion binding"/>
    <property type="evidence" value="ECO:0007669"/>
    <property type="project" value="UniProtKB-KW"/>
</dbReference>
<feature type="binding site" evidence="13">
    <location>
        <position position="405"/>
    </location>
    <ligand>
        <name>heme</name>
        <dbReference type="ChEBI" id="CHEBI:30413"/>
    </ligand>
</feature>
<evidence type="ECO:0000256" key="10">
    <source>
        <dbReference type="PIRNR" id="PIRNR038927"/>
    </source>
</evidence>
<evidence type="ECO:0000256" key="13">
    <source>
        <dbReference type="PIRSR" id="PIRSR038927-3"/>
    </source>
</evidence>
<evidence type="ECO:0000256" key="7">
    <source>
        <dbReference type="ARBA" id="ARBA00023002"/>
    </source>
</evidence>
<dbReference type="Proteomes" id="UP000587527">
    <property type="component" value="Unassembled WGS sequence"/>
</dbReference>
<feature type="binding site" evidence="13">
    <location>
        <position position="394"/>
    </location>
    <ligand>
        <name>heme</name>
        <dbReference type="ChEBI" id="CHEBI:30413"/>
    </ligand>
</feature>
<dbReference type="InterPro" id="IPR029062">
    <property type="entry name" value="Class_I_gatase-like"/>
</dbReference>
<feature type="active site" evidence="11">
    <location>
        <position position="109"/>
    </location>
</feature>
<organism evidence="17 18">
    <name type="scientific">Allocatelliglobosispora scoriae</name>
    <dbReference type="NCBI Taxonomy" id="643052"/>
    <lineage>
        <taxon>Bacteria</taxon>
        <taxon>Bacillati</taxon>
        <taxon>Actinomycetota</taxon>
        <taxon>Actinomycetes</taxon>
        <taxon>Micromonosporales</taxon>
        <taxon>Micromonosporaceae</taxon>
        <taxon>Allocatelliglobosispora</taxon>
    </lineage>
</organism>
<feature type="binding site" evidence="13">
    <location>
        <position position="147"/>
    </location>
    <ligand>
        <name>heme</name>
        <dbReference type="ChEBI" id="CHEBI:30413"/>
    </ligand>
</feature>
<dbReference type="InterPro" id="IPR002226">
    <property type="entry name" value="Catalase_haem_BS"/>
</dbReference>
<evidence type="ECO:0000256" key="15">
    <source>
        <dbReference type="SAM" id="MobiDB-lite"/>
    </source>
</evidence>
<comment type="function">
    <text evidence="10">Decomposes hydrogen peroxide into water and oxygen; serves to protect cells from the toxic effects of hydrogen peroxide.</text>
</comment>
<dbReference type="InterPro" id="IPR024712">
    <property type="entry name" value="Catalase_clade2"/>
</dbReference>
<dbReference type="RefSeq" id="WP_184846334.1">
    <property type="nucleotide sequence ID" value="NZ_JACHMN010000003.1"/>
</dbReference>
<dbReference type="GO" id="GO:0005829">
    <property type="term" value="C:cytosol"/>
    <property type="evidence" value="ECO:0007669"/>
    <property type="project" value="TreeGrafter"/>
</dbReference>
<evidence type="ECO:0000313" key="17">
    <source>
        <dbReference type="EMBL" id="MBB5874306.1"/>
    </source>
</evidence>
<dbReference type="AlphaFoldDB" id="A0A841C321"/>
<keyword evidence="7 10" id="KW-0560">Oxidoreductase</keyword>
<dbReference type="InterPro" id="IPR011614">
    <property type="entry name" value="Catalase_core"/>
</dbReference>
<dbReference type="InterPro" id="IPR043156">
    <property type="entry name" value="Catalase_clade2_helical"/>
</dbReference>
<feature type="binding site" evidence="13">
    <location>
        <position position="196"/>
    </location>
    <ligand>
        <name>heme</name>
        <dbReference type="ChEBI" id="CHEBI:30413"/>
    </ligand>
</feature>
<keyword evidence="18" id="KW-1185">Reference proteome</keyword>
<feature type="binding site" description="axial binding residue" evidence="12">
    <location>
        <position position="398"/>
    </location>
    <ligand>
        <name>heme</name>
        <dbReference type="ChEBI" id="CHEBI:30413"/>
    </ligand>
    <ligandPart>
        <name>Fe</name>
        <dbReference type="ChEBI" id="CHEBI:18248"/>
    </ligandPart>
</feature>
<dbReference type="PROSITE" id="PS51402">
    <property type="entry name" value="CATALASE_3"/>
    <property type="match status" value="1"/>
</dbReference>
<protein>
    <recommendedName>
        <fullName evidence="3 10">Catalase</fullName>
        <ecNumber evidence="3 10">1.11.1.6</ecNumber>
    </recommendedName>
</protein>
<gene>
    <name evidence="17" type="ORF">F4553_007740</name>
</gene>
<name>A0A841C321_9ACTN</name>
<dbReference type="InterPro" id="IPR018028">
    <property type="entry name" value="Catalase"/>
</dbReference>
<comment type="cofactor">
    <cofactor evidence="1 10 12">
        <name>heme</name>
        <dbReference type="ChEBI" id="CHEBI:30413"/>
    </cofactor>
</comment>
<evidence type="ECO:0000256" key="8">
    <source>
        <dbReference type="ARBA" id="ARBA00023004"/>
    </source>
</evidence>
<comment type="similarity">
    <text evidence="2">Belongs to the catalase family. HPII subfamily.</text>
</comment>
<dbReference type="EMBL" id="JACHMN010000003">
    <property type="protein sequence ID" value="MBB5874306.1"/>
    <property type="molecule type" value="Genomic_DNA"/>
</dbReference>
<dbReference type="PANTHER" id="PTHR42821:SF1">
    <property type="entry name" value="CATALASE-B"/>
    <property type="match status" value="1"/>
</dbReference>
<reference evidence="17 18" key="1">
    <citation type="submission" date="2020-08" db="EMBL/GenBank/DDBJ databases">
        <title>Sequencing the genomes of 1000 actinobacteria strains.</title>
        <authorList>
            <person name="Klenk H.-P."/>
        </authorList>
    </citation>
    <scope>NUCLEOTIDE SEQUENCE [LARGE SCALE GENOMIC DNA]</scope>
    <source>
        <strain evidence="17 18">DSM 45362</strain>
    </source>
</reference>
<keyword evidence="9 10" id="KW-0376">Hydrogen peroxide</keyword>
<feature type="compositionally biased region" description="Low complexity" evidence="15">
    <location>
        <begin position="11"/>
        <end position="37"/>
    </location>
</feature>
<evidence type="ECO:0000256" key="1">
    <source>
        <dbReference type="ARBA" id="ARBA00001971"/>
    </source>
</evidence>
<dbReference type="InterPro" id="IPR041399">
    <property type="entry name" value="Catalase_large_C"/>
</dbReference>
<comment type="caution">
    <text evidence="17">The sequence shown here is derived from an EMBL/GenBank/DDBJ whole genome shotgun (WGS) entry which is preliminary data.</text>
</comment>
<dbReference type="InterPro" id="IPR024708">
    <property type="entry name" value="Catalase_AS"/>
</dbReference>
<dbReference type="GO" id="GO:0020037">
    <property type="term" value="F:heme binding"/>
    <property type="evidence" value="ECO:0007669"/>
    <property type="project" value="UniProtKB-UniRule"/>
</dbReference>
<dbReference type="PANTHER" id="PTHR42821">
    <property type="entry name" value="CATALASE"/>
    <property type="match status" value="1"/>
</dbReference>
<dbReference type="PROSITE" id="PS00437">
    <property type="entry name" value="CATALASE_1"/>
    <property type="match status" value="1"/>
</dbReference>
<proteinExistence type="inferred from homology"/>
<evidence type="ECO:0000256" key="5">
    <source>
        <dbReference type="ARBA" id="ARBA00022617"/>
    </source>
</evidence>
<dbReference type="SUPFAM" id="SSF52317">
    <property type="entry name" value="Class I glutamine amidotransferase-like"/>
    <property type="match status" value="1"/>
</dbReference>
<dbReference type="Pfam" id="PF18011">
    <property type="entry name" value="Catalase_C"/>
    <property type="match status" value="1"/>
</dbReference>
<feature type="active site" evidence="11">
    <location>
        <position position="183"/>
    </location>
</feature>
<dbReference type="Gene3D" id="1.20.1370.20">
    <property type="match status" value="1"/>
</dbReference>
<dbReference type="Gene3D" id="3.40.50.880">
    <property type="match status" value="1"/>
</dbReference>
<dbReference type="PROSITE" id="PS00438">
    <property type="entry name" value="CATALASE_2"/>
    <property type="match status" value="1"/>
</dbReference>
<dbReference type="GO" id="GO:0004096">
    <property type="term" value="F:catalase activity"/>
    <property type="evidence" value="ECO:0007669"/>
    <property type="project" value="UniProtKB-UniRule"/>
</dbReference>
<evidence type="ECO:0000256" key="3">
    <source>
        <dbReference type="ARBA" id="ARBA00012314"/>
    </source>
</evidence>
<evidence type="ECO:0000256" key="12">
    <source>
        <dbReference type="PIRSR" id="PIRSR038927-2"/>
    </source>
</evidence>
<evidence type="ECO:0000259" key="16">
    <source>
        <dbReference type="SMART" id="SM01060"/>
    </source>
</evidence>
<feature type="domain" description="Catalase core" evidence="16">
    <location>
        <begin position="62"/>
        <end position="452"/>
    </location>
</feature>
<evidence type="ECO:0000256" key="2">
    <source>
        <dbReference type="ARBA" id="ARBA00010660"/>
    </source>
</evidence>
<dbReference type="SMART" id="SM01060">
    <property type="entry name" value="Catalase"/>
    <property type="match status" value="1"/>
</dbReference>
<dbReference type="Gene3D" id="2.40.180.10">
    <property type="entry name" value="Catalase core domain"/>
    <property type="match status" value="1"/>
</dbReference>